<proteinExistence type="predicted"/>
<sequence>MEGQKNTDSRKMAEPIPVPIARSIPQSPSMGFRDMITRGLSRSSSMSPDSPQGISLTPRAWPITGSLSMGSLVLTPSIASADPNGTNGCPGDESGASLSRGNSVQRAAQATMDFKDMWLSP</sequence>
<accession>A0A7S1EUG5</accession>
<feature type="region of interest" description="Disordered" evidence="1">
    <location>
        <begin position="76"/>
        <end position="121"/>
    </location>
</feature>
<name>A0A7S1EUG5_9RHOD</name>
<feature type="region of interest" description="Disordered" evidence="1">
    <location>
        <begin position="1"/>
        <end position="33"/>
    </location>
</feature>
<protein>
    <submittedName>
        <fullName evidence="2">Uncharacterized protein</fullName>
    </submittedName>
</protein>
<gene>
    <name evidence="2" type="ORF">TOLI1172_LOCUS9776</name>
</gene>
<feature type="compositionally biased region" description="Polar residues" evidence="1">
    <location>
        <begin position="96"/>
        <end position="108"/>
    </location>
</feature>
<organism evidence="2">
    <name type="scientific">Timspurckia oligopyrenoides</name>
    <dbReference type="NCBI Taxonomy" id="708627"/>
    <lineage>
        <taxon>Eukaryota</taxon>
        <taxon>Rhodophyta</taxon>
        <taxon>Bangiophyceae</taxon>
        <taxon>Porphyridiales</taxon>
        <taxon>Porphyridiaceae</taxon>
        <taxon>Timspurckia</taxon>
    </lineage>
</organism>
<reference evidence="2" key="1">
    <citation type="submission" date="2021-01" db="EMBL/GenBank/DDBJ databases">
        <authorList>
            <person name="Corre E."/>
            <person name="Pelletier E."/>
            <person name="Niang G."/>
            <person name="Scheremetjew M."/>
            <person name="Finn R."/>
            <person name="Kale V."/>
            <person name="Holt S."/>
            <person name="Cochrane G."/>
            <person name="Meng A."/>
            <person name="Brown T."/>
            <person name="Cohen L."/>
        </authorList>
    </citation>
    <scope>NUCLEOTIDE SEQUENCE</scope>
    <source>
        <strain evidence="2">CCMP3278</strain>
    </source>
</reference>
<dbReference type="EMBL" id="HBFP01013520">
    <property type="protein sequence ID" value="CAD8825377.1"/>
    <property type="molecule type" value="Transcribed_RNA"/>
</dbReference>
<evidence type="ECO:0000256" key="1">
    <source>
        <dbReference type="SAM" id="MobiDB-lite"/>
    </source>
</evidence>
<dbReference type="AlphaFoldDB" id="A0A7S1EUG5"/>
<evidence type="ECO:0000313" key="2">
    <source>
        <dbReference type="EMBL" id="CAD8825377.1"/>
    </source>
</evidence>
<feature type="compositionally biased region" description="Basic and acidic residues" evidence="1">
    <location>
        <begin position="1"/>
        <end position="13"/>
    </location>
</feature>